<dbReference type="InterPro" id="IPR009875">
    <property type="entry name" value="PilZ_domain"/>
</dbReference>
<dbReference type="Proteomes" id="UP000663929">
    <property type="component" value="Chromosome"/>
</dbReference>
<name>A0A8A4TET9_SULCO</name>
<dbReference type="EMBL" id="CP071793">
    <property type="protein sequence ID" value="QTD47742.1"/>
    <property type="molecule type" value="Genomic_DNA"/>
</dbReference>
<dbReference type="RefSeq" id="WP_237377408.1">
    <property type="nucleotide sequence ID" value="NZ_CP071793.1"/>
</dbReference>
<organism evidence="2 3">
    <name type="scientific">Sulfidibacter corallicola</name>
    <dbReference type="NCBI Taxonomy" id="2818388"/>
    <lineage>
        <taxon>Bacteria</taxon>
        <taxon>Pseudomonadati</taxon>
        <taxon>Acidobacteriota</taxon>
        <taxon>Holophagae</taxon>
        <taxon>Acanthopleuribacterales</taxon>
        <taxon>Acanthopleuribacteraceae</taxon>
        <taxon>Sulfidibacter</taxon>
    </lineage>
</organism>
<accession>A0A8A4TET9</accession>
<feature type="domain" description="PilZ" evidence="1">
    <location>
        <begin position="115"/>
        <end position="216"/>
    </location>
</feature>
<dbReference type="SUPFAM" id="SSF141371">
    <property type="entry name" value="PilZ domain-like"/>
    <property type="match status" value="1"/>
</dbReference>
<gene>
    <name evidence="2" type="ORF">J3U87_19305</name>
</gene>
<dbReference type="Gene3D" id="2.40.10.220">
    <property type="entry name" value="predicted glycosyltransferase like domains"/>
    <property type="match status" value="1"/>
</dbReference>
<reference evidence="2" key="1">
    <citation type="submission" date="2021-03" db="EMBL/GenBank/DDBJ databases">
        <title>Acanthopleuribacteraceae sp. M133.</title>
        <authorList>
            <person name="Wang G."/>
        </authorList>
    </citation>
    <scope>NUCLEOTIDE SEQUENCE</scope>
    <source>
        <strain evidence="2">M133</strain>
    </source>
</reference>
<protein>
    <submittedName>
        <fullName evidence="2">PilZ domain-containing protein</fullName>
    </submittedName>
</protein>
<dbReference type="AlphaFoldDB" id="A0A8A4TET9"/>
<keyword evidence="3" id="KW-1185">Reference proteome</keyword>
<sequence>MTLKAEAVPTSRVLDKIAGLVVPPSQATDSQDLSCALINNRKQCHLFRPQAVDSEALTLELAVPGGRVAPLDESQDWSLVVQGKSGAYCTEVASLEVGAERVMCHLAPETNFLARRKSYRLAPDSRNPVWVTFHRKGRELRGVLVDFSLAGIGIQLHDRDDLDLGDLVGDGAFQLRSISVAFAQAAVAHLKAIEGGWRAGLEFRYGSDSERALVQRAFDALVRSRPYSSSIAVDG</sequence>
<proteinExistence type="predicted"/>
<dbReference type="Pfam" id="PF07238">
    <property type="entry name" value="PilZ"/>
    <property type="match status" value="1"/>
</dbReference>
<dbReference type="KEGG" id="scor:J3U87_19305"/>
<evidence type="ECO:0000259" key="1">
    <source>
        <dbReference type="Pfam" id="PF07238"/>
    </source>
</evidence>
<evidence type="ECO:0000313" key="3">
    <source>
        <dbReference type="Proteomes" id="UP000663929"/>
    </source>
</evidence>
<evidence type="ECO:0000313" key="2">
    <source>
        <dbReference type="EMBL" id="QTD47742.1"/>
    </source>
</evidence>
<dbReference type="GO" id="GO:0035438">
    <property type="term" value="F:cyclic-di-GMP binding"/>
    <property type="evidence" value="ECO:0007669"/>
    <property type="project" value="InterPro"/>
</dbReference>